<feature type="compositionally biased region" description="Polar residues" evidence="1">
    <location>
        <begin position="1"/>
        <end position="10"/>
    </location>
</feature>
<evidence type="ECO:0000256" key="1">
    <source>
        <dbReference type="SAM" id="MobiDB-lite"/>
    </source>
</evidence>
<reference evidence="2 3" key="1">
    <citation type="submission" date="2015-03" db="EMBL/GenBank/DDBJ databases">
        <title>Genomics and transcriptomics of the oil-accumulating basidiomycete yeast T. oleaginosus allow insights into substrate utilization and the diverse evolutionary trajectories of mating systems in fungi.</title>
        <authorList>
            <consortium name="DOE Joint Genome Institute"/>
            <person name="Kourist R."/>
            <person name="Kracht O."/>
            <person name="Bracharz F."/>
            <person name="Lipzen A."/>
            <person name="Nolan M."/>
            <person name="Ohm R."/>
            <person name="Grigoriev I."/>
            <person name="Sun S."/>
            <person name="Heitman J."/>
            <person name="Bruck T."/>
            <person name="Nowrousian M."/>
        </authorList>
    </citation>
    <scope>NUCLEOTIDE SEQUENCE [LARGE SCALE GENOMIC DNA]</scope>
    <source>
        <strain evidence="2 3">IBC0246</strain>
    </source>
</reference>
<accession>A0A0J0XEY5</accession>
<dbReference type="EMBL" id="KQ087253">
    <property type="protein sequence ID" value="KLT39642.1"/>
    <property type="molecule type" value="Genomic_DNA"/>
</dbReference>
<name>A0A0J0XEY5_9TREE</name>
<dbReference type="AlphaFoldDB" id="A0A0J0XEY5"/>
<keyword evidence="3" id="KW-1185">Reference proteome</keyword>
<protein>
    <submittedName>
        <fullName evidence="2">Uncharacterized protein</fullName>
    </submittedName>
</protein>
<proteinExistence type="predicted"/>
<gene>
    <name evidence="2" type="ORF">CC85DRAFT_184743</name>
</gene>
<dbReference type="GeneID" id="28980394"/>
<evidence type="ECO:0000313" key="2">
    <source>
        <dbReference type="EMBL" id="KLT39642.1"/>
    </source>
</evidence>
<sequence>MPFSMPSYSRRSGHPGVRDDTNAQVSPVPPSPPATQLCDARTARRIRRVLPLLCGLGSVSTYAFALSDGFRRAQALAVCKPQEEYLPGRRGEEHDRRRAGHVYHLMNGGDVQCHPRTQSSAGPRYRVGCRWSP</sequence>
<organism evidence="2 3">
    <name type="scientific">Cutaneotrichosporon oleaginosum</name>
    <dbReference type="NCBI Taxonomy" id="879819"/>
    <lineage>
        <taxon>Eukaryota</taxon>
        <taxon>Fungi</taxon>
        <taxon>Dikarya</taxon>
        <taxon>Basidiomycota</taxon>
        <taxon>Agaricomycotina</taxon>
        <taxon>Tremellomycetes</taxon>
        <taxon>Trichosporonales</taxon>
        <taxon>Trichosporonaceae</taxon>
        <taxon>Cutaneotrichosporon</taxon>
    </lineage>
</organism>
<dbReference type="RefSeq" id="XP_018276133.1">
    <property type="nucleotide sequence ID" value="XM_018419791.1"/>
</dbReference>
<evidence type="ECO:0000313" key="3">
    <source>
        <dbReference type="Proteomes" id="UP000053611"/>
    </source>
</evidence>
<feature type="region of interest" description="Disordered" evidence="1">
    <location>
        <begin position="1"/>
        <end position="37"/>
    </location>
</feature>
<dbReference type="Proteomes" id="UP000053611">
    <property type="component" value="Unassembled WGS sequence"/>
</dbReference>